<sequence>MSTLPPLSLYIHIPWCVRKCPYCDFNSHAVKGEIPEAAYVAALLRDLQLEQPAAQGREIDTIFIGGGTPSLFTADAIAQILDGANQIIPFSRDIEITMEANPGTFEQERFAGYLNAGVNRLSVGVQSFNPTHLKALGRIHSGDEAKKAIMAAGELGFPHLNIDLMHGLPDQTPEQALHDLETAIALGPDHLSWYQLTIEPNTEFFNKPPIIPQDETLWDIQQAGQSLIATAGFQQYEVSAYAKGSQARARHNLNYWQFGDYIGIGAGAHGKVSFPEQDLILRRWKQRSPKAYLQSINPLGGEQEIAREDRPFEFMMNALRLIEGVDESCFPQRTYMPLSDIADSLSTARTRNLLEASRLQATPQGQLFLNDLLETFISG</sequence>
<evidence type="ECO:0000256" key="6">
    <source>
        <dbReference type="ARBA" id="ARBA00022723"/>
    </source>
</evidence>
<dbReference type="InterPro" id="IPR007197">
    <property type="entry name" value="rSAM"/>
</dbReference>
<evidence type="ECO:0000256" key="4">
    <source>
        <dbReference type="ARBA" id="ARBA00022617"/>
    </source>
</evidence>
<evidence type="ECO:0000256" key="10">
    <source>
        <dbReference type="RuleBase" id="RU364116"/>
    </source>
</evidence>
<dbReference type="EMBL" id="FTOE01000001">
    <property type="protein sequence ID" value="SIS42994.1"/>
    <property type="molecule type" value="Genomic_DNA"/>
</dbReference>
<evidence type="ECO:0000256" key="2">
    <source>
        <dbReference type="ARBA" id="ARBA00006100"/>
    </source>
</evidence>
<dbReference type="GO" id="GO:0046872">
    <property type="term" value="F:metal ion binding"/>
    <property type="evidence" value="ECO:0007669"/>
    <property type="project" value="UniProtKB-UniRule"/>
</dbReference>
<accession>A0A1N7J134</accession>
<keyword evidence="5 10" id="KW-0949">S-adenosyl-L-methionine</keyword>
<dbReference type="STRING" id="619304.SAMN05421760_101447"/>
<dbReference type="InterPro" id="IPR013785">
    <property type="entry name" value="Aldolase_TIM"/>
</dbReference>
<protein>
    <recommendedName>
        <fullName evidence="3 10">Heme chaperone HemW</fullName>
    </recommendedName>
</protein>
<comment type="cofactor">
    <cofactor evidence="1">
        <name>[4Fe-4S] cluster</name>
        <dbReference type="ChEBI" id="CHEBI:49883"/>
    </cofactor>
</comment>
<dbReference type="InterPro" id="IPR004559">
    <property type="entry name" value="HemW-like"/>
</dbReference>
<dbReference type="SUPFAM" id="SSF102114">
    <property type="entry name" value="Radical SAM enzymes"/>
    <property type="match status" value="1"/>
</dbReference>
<reference evidence="13" key="1">
    <citation type="submission" date="2017-01" db="EMBL/GenBank/DDBJ databases">
        <authorList>
            <person name="Varghese N."/>
            <person name="Submissions S."/>
        </authorList>
    </citation>
    <scope>NUCLEOTIDE SEQUENCE [LARGE SCALE GENOMIC DNA]</scope>
    <source>
        <strain evidence="13">DSM 22306</strain>
    </source>
</reference>
<evidence type="ECO:0000259" key="11">
    <source>
        <dbReference type="PROSITE" id="PS51918"/>
    </source>
</evidence>
<dbReference type="GO" id="GO:0006779">
    <property type="term" value="P:porphyrin-containing compound biosynthetic process"/>
    <property type="evidence" value="ECO:0007669"/>
    <property type="project" value="InterPro"/>
</dbReference>
<keyword evidence="10" id="KW-0004">4Fe-4S</keyword>
<dbReference type="Pfam" id="PF04055">
    <property type="entry name" value="Radical_SAM"/>
    <property type="match status" value="1"/>
</dbReference>
<dbReference type="CDD" id="cd01335">
    <property type="entry name" value="Radical_SAM"/>
    <property type="match status" value="1"/>
</dbReference>
<evidence type="ECO:0000313" key="13">
    <source>
        <dbReference type="Proteomes" id="UP000185999"/>
    </source>
</evidence>
<dbReference type="RefSeq" id="WP_054342638.1">
    <property type="nucleotide sequence ID" value="NZ_FTOE01000001.1"/>
</dbReference>
<comment type="function">
    <text evidence="10">Probably acts as a heme chaperone, transferring heme to an unknown acceptor. Binds one molecule of heme per monomer, possibly covalently. Binds 1 [4Fe-4S] cluster. The cluster is coordinated with 3 cysteines and an exchangeable S-adenosyl-L-methionine.</text>
</comment>
<dbReference type="SFLD" id="SFLDF00562">
    <property type="entry name" value="HemN-like__clustered_with_heat"/>
    <property type="match status" value="1"/>
</dbReference>
<dbReference type="Pfam" id="PF06969">
    <property type="entry name" value="HemN_C"/>
    <property type="match status" value="1"/>
</dbReference>
<keyword evidence="8 10" id="KW-0411">Iron-sulfur</keyword>
<dbReference type="GO" id="GO:0004109">
    <property type="term" value="F:coproporphyrinogen oxidase activity"/>
    <property type="evidence" value="ECO:0007669"/>
    <property type="project" value="InterPro"/>
</dbReference>
<dbReference type="PANTHER" id="PTHR13932">
    <property type="entry name" value="COPROPORPHYRINIGEN III OXIDASE"/>
    <property type="match status" value="1"/>
</dbReference>
<evidence type="ECO:0000313" key="12">
    <source>
        <dbReference type="EMBL" id="SIS42994.1"/>
    </source>
</evidence>
<dbReference type="SFLD" id="SFLDS00029">
    <property type="entry name" value="Radical_SAM"/>
    <property type="match status" value="1"/>
</dbReference>
<dbReference type="PANTHER" id="PTHR13932:SF5">
    <property type="entry name" value="RADICAL S-ADENOSYL METHIONINE DOMAIN-CONTAINING PROTEIN 1, MITOCHONDRIAL"/>
    <property type="match status" value="1"/>
</dbReference>
<proteinExistence type="inferred from homology"/>
<comment type="subcellular location">
    <subcellularLocation>
        <location evidence="10">Cytoplasm</location>
    </subcellularLocation>
</comment>
<name>A0A1N7J134_9GAMM</name>
<gene>
    <name evidence="12" type="ORF">SAMN05421760_101447</name>
</gene>
<dbReference type="SFLD" id="SFLDG01065">
    <property type="entry name" value="anaerobic_coproporphyrinogen-I"/>
    <property type="match status" value="1"/>
</dbReference>
<dbReference type="GO" id="GO:0005737">
    <property type="term" value="C:cytoplasm"/>
    <property type="evidence" value="ECO:0007669"/>
    <property type="project" value="UniProtKB-SubCell"/>
</dbReference>
<organism evidence="12 13">
    <name type="scientific">Neptunomonas antarctica</name>
    <dbReference type="NCBI Taxonomy" id="619304"/>
    <lineage>
        <taxon>Bacteria</taxon>
        <taxon>Pseudomonadati</taxon>
        <taxon>Pseudomonadota</taxon>
        <taxon>Gammaproteobacteria</taxon>
        <taxon>Oceanospirillales</taxon>
        <taxon>Oceanospirillaceae</taxon>
        <taxon>Neptunomonas</taxon>
    </lineage>
</organism>
<keyword evidence="6 10" id="KW-0479">Metal-binding</keyword>
<dbReference type="OrthoDB" id="9808022at2"/>
<evidence type="ECO:0000256" key="8">
    <source>
        <dbReference type="ARBA" id="ARBA00023014"/>
    </source>
</evidence>
<feature type="domain" description="Radical SAM core" evidence="11">
    <location>
        <begin position="1"/>
        <end position="234"/>
    </location>
</feature>
<dbReference type="InterPro" id="IPR006638">
    <property type="entry name" value="Elp3/MiaA/NifB-like_rSAM"/>
</dbReference>
<dbReference type="AlphaFoldDB" id="A0A1N7J134"/>
<evidence type="ECO:0000256" key="5">
    <source>
        <dbReference type="ARBA" id="ARBA00022691"/>
    </source>
</evidence>
<dbReference type="SFLD" id="SFLDG01082">
    <property type="entry name" value="B12-binding_domain_containing"/>
    <property type="match status" value="1"/>
</dbReference>
<dbReference type="SFLD" id="SFLDF00288">
    <property type="entry name" value="HemN-like__clustered_with_nucl"/>
    <property type="match status" value="1"/>
</dbReference>
<keyword evidence="4 10" id="KW-0349">Heme</keyword>
<dbReference type="InterPro" id="IPR010723">
    <property type="entry name" value="HemN_C"/>
</dbReference>
<dbReference type="Proteomes" id="UP000185999">
    <property type="component" value="Unassembled WGS sequence"/>
</dbReference>
<evidence type="ECO:0000256" key="7">
    <source>
        <dbReference type="ARBA" id="ARBA00023004"/>
    </source>
</evidence>
<keyword evidence="10" id="KW-0963">Cytoplasm</keyword>
<keyword evidence="13" id="KW-1185">Reference proteome</keyword>
<dbReference type="GO" id="GO:0051539">
    <property type="term" value="F:4 iron, 4 sulfur cluster binding"/>
    <property type="evidence" value="ECO:0007669"/>
    <property type="project" value="UniProtKB-UniRule"/>
</dbReference>
<comment type="similarity">
    <text evidence="2">Belongs to the anaerobic coproporphyrinogen-III oxidase family. HemW subfamily.</text>
</comment>
<dbReference type="Gene3D" id="3.20.20.70">
    <property type="entry name" value="Aldolase class I"/>
    <property type="match status" value="1"/>
</dbReference>
<dbReference type="InterPro" id="IPR034505">
    <property type="entry name" value="Coproporphyrinogen-III_oxidase"/>
</dbReference>
<dbReference type="SMART" id="SM00729">
    <property type="entry name" value="Elp3"/>
    <property type="match status" value="1"/>
</dbReference>
<keyword evidence="9 10" id="KW-0143">Chaperone</keyword>
<dbReference type="PROSITE" id="PS51918">
    <property type="entry name" value="RADICAL_SAM"/>
    <property type="match status" value="1"/>
</dbReference>
<keyword evidence="7 10" id="KW-0408">Iron</keyword>
<dbReference type="NCBIfam" id="TIGR00539">
    <property type="entry name" value="hemN_rel"/>
    <property type="match status" value="1"/>
</dbReference>
<evidence type="ECO:0000256" key="9">
    <source>
        <dbReference type="ARBA" id="ARBA00023186"/>
    </source>
</evidence>
<evidence type="ECO:0000256" key="3">
    <source>
        <dbReference type="ARBA" id="ARBA00017228"/>
    </source>
</evidence>
<evidence type="ECO:0000256" key="1">
    <source>
        <dbReference type="ARBA" id="ARBA00001966"/>
    </source>
</evidence>
<dbReference type="InterPro" id="IPR058240">
    <property type="entry name" value="rSAM_sf"/>
</dbReference>